<dbReference type="Proteomes" id="UP001597120">
    <property type="component" value="Unassembled WGS sequence"/>
</dbReference>
<name>A0ABW3DAM8_9BACL</name>
<feature type="domain" description="ABC transporter" evidence="4">
    <location>
        <begin position="4"/>
        <end position="235"/>
    </location>
</feature>
<keyword evidence="2" id="KW-0547">Nucleotide-binding</keyword>
<gene>
    <name evidence="5" type="ORF">ACFQ03_07925</name>
</gene>
<dbReference type="EMBL" id="JBHTIU010000027">
    <property type="protein sequence ID" value="MFD0869075.1"/>
    <property type="molecule type" value="Genomic_DNA"/>
</dbReference>
<dbReference type="InterPro" id="IPR017871">
    <property type="entry name" value="ABC_transporter-like_CS"/>
</dbReference>
<dbReference type="SMART" id="SM00382">
    <property type="entry name" value="AAA"/>
    <property type="match status" value="1"/>
</dbReference>
<dbReference type="InterPro" id="IPR003439">
    <property type="entry name" value="ABC_transporter-like_ATP-bd"/>
</dbReference>
<sequence>MLLAAMEKVTFGYTDSPCLQDASMELDTGEFVVITGPNGAAKTTLLKLMLRLLKPWSGRVWLAERGVGGHKLSIGYVPQRIASFNSGFPSKVWELVGSGRFANTIWPRRWTAEDRQQTENALRQVGLWELRDRKIGELSGGQKQRICIARALAQEPDLLFLDEPATGLDSQSRKQLYELLDRQVKAFGRTVVIVTHDLAEVNGYTNRIIQLHREEYGRWKCCTSISCGGHFTLAD</sequence>
<dbReference type="Pfam" id="PF00005">
    <property type="entry name" value="ABC_tran"/>
    <property type="match status" value="1"/>
</dbReference>
<dbReference type="InterPro" id="IPR027417">
    <property type="entry name" value="P-loop_NTPase"/>
</dbReference>
<organism evidence="5 6">
    <name type="scientific">Paenibacillus residui</name>
    <dbReference type="NCBI Taxonomy" id="629724"/>
    <lineage>
        <taxon>Bacteria</taxon>
        <taxon>Bacillati</taxon>
        <taxon>Bacillota</taxon>
        <taxon>Bacilli</taxon>
        <taxon>Bacillales</taxon>
        <taxon>Paenibacillaceae</taxon>
        <taxon>Paenibacillus</taxon>
    </lineage>
</organism>
<evidence type="ECO:0000256" key="2">
    <source>
        <dbReference type="ARBA" id="ARBA00022741"/>
    </source>
</evidence>
<dbReference type="Gene3D" id="3.40.50.300">
    <property type="entry name" value="P-loop containing nucleotide triphosphate hydrolases"/>
    <property type="match status" value="1"/>
</dbReference>
<evidence type="ECO:0000256" key="3">
    <source>
        <dbReference type="ARBA" id="ARBA00022840"/>
    </source>
</evidence>
<dbReference type="RefSeq" id="WP_144932629.1">
    <property type="nucleotide sequence ID" value="NZ_JBHTIU010000027.1"/>
</dbReference>
<keyword evidence="1" id="KW-0813">Transport</keyword>
<accession>A0ABW3DAM8</accession>
<dbReference type="GO" id="GO:0005524">
    <property type="term" value="F:ATP binding"/>
    <property type="evidence" value="ECO:0007669"/>
    <property type="project" value="UniProtKB-KW"/>
</dbReference>
<dbReference type="SUPFAM" id="SSF52540">
    <property type="entry name" value="P-loop containing nucleoside triphosphate hydrolases"/>
    <property type="match status" value="1"/>
</dbReference>
<dbReference type="InterPro" id="IPR050153">
    <property type="entry name" value="Metal_Ion_Import_ABC"/>
</dbReference>
<keyword evidence="6" id="KW-1185">Reference proteome</keyword>
<dbReference type="PANTHER" id="PTHR42734:SF4">
    <property type="entry name" value="HIGH-AFFINITY ZINC UPTAKE SYSTEM ATP-BINDING PROTEIN ZNUC"/>
    <property type="match status" value="1"/>
</dbReference>
<reference evidence="6" key="1">
    <citation type="journal article" date="2019" name="Int. J. Syst. Evol. Microbiol.">
        <title>The Global Catalogue of Microorganisms (GCM) 10K type strain sequencing project: providing services to taxonomists for standard genome sequencing and annotation.</title>
        <authorList>
            <consortium name="The Broad Institute Genomics Platform"/>
            <consortium name="The Broad Institute Genome Sequencing Center for Infectious Disease"/>
            <person name="Wu L."/>
            <person name="Ma J."/>
        </authorList>
    </citation>
    <scope>NUCLEOTIDE SEQUENCE [LARGE SCALE GENOMIC DNA]</scope>
    <source>
        <strain evidence="6">CCUG 57263</strain>
    </source>
</reference>
<keyword evidence="3 5" id="KW-0067">ATP-binding</keyword>
<evidence type="ECO:0000259" key="4">
    <source>
        <dbReference type="PROSITE" id="PS50893"/>
    </source>
</evidence>
<evidence type="ECO:0000313" key="5">
    <source>
        <dbReference type="EMBL" id="MFD0869075.1"/>
    </source>
</evidence>
<comment type="caution">
    <text evidence="5">The sequence shown here is derived from an EMBL/GenBank/DDBJ whole genome shotgun (WGS) entry which is preliminary data.</text>
</comment>
<protein>
    <submittedName>
        <fullName evidence="5">Metal ABC transporter ATP-binding protein</fullName>
    </submittedName>
</protein>
<proteinExistence type="predicted"/>
<evidence type="ECO:0000313" key="6">
    <source>
        <dbReference type="Proteomes" id="UP001597120"/>
    </source>
</evidence>
<dbReference type="PROSITE" id="PS50893">
    <property type="entry name" value="ABC_TRANSPORTER_2"/>
    <property type="match status" value="1"/>
</dbReference>
<dbReference type="InterPro" id="IPR003593">
    <property type="entry name" value="AAA+_ATPase"/>
</dbReference>
<dbReference type="PANTHER" id="PTHR42734">
    <property type="entry name" value="METAL TRANSPORT SYSTEM ATP-BINDING PROTEIN TM_0124-RELATED"/>
    <property type="match status" value="1"/>
</dbReference>
<evidence type="ECO:0000256" key="1">
    <source>
        <dbReference type="ARBA" id="ARBA00022448"/>
    </source>
</evidence>
<dbReference type="PROSITE" id="PS00211">
    <property type="entry name" value="ABC_TRANSPORTER_1"/>
    <property type="match status" value="1"/>
</dbReference>